<keyword evidence="3 5" id="KW-1133">Transmembrane helix</keyword>
<dbReference type="PANTHER" id="PTHR37306">
    <property type="entry name" value="COLICIN V PRODUCTION PROTEIN"/>
    <property type="match status" value="1"/>
</dbReference>
<keyword evidence="2 5" id="KW-0812">Transmembrane</keyword>
<evidence type="ECO:0000256" key="4">
    <source>
        <dbReference type="ARBA" id="ARBA00023136"/>
    </source>
</evidence>
<dbReference type="InterPro" id="IPR003825">
    <property type="entry name" value="Colicin-V_CvpA"/>
</dbReference>
<evidence type="ECO:0000256" key="3">
    <source>
        <dbReference type="ARBA" id="ARBA00022989"/>
    </source>
</evidence>
<keyword evidence="4 5" id="KW-0472">Membrane</keyword>
<feature type="transmembrane region" description="Helical" evidence="5">
    <location>
        <begin position="24"/>
        <end position="44"/>
    </location>
</feature>
<keyword evidence="7" id="KW-1185">Reference proteome</keyword>
<dbReference type="PANTHER" id="PTHR37306:SF1">
    <property type="entry name" value="COLICIN V PRODUCTION PROTEIN"/>
    <property type="match status" value="1"/>
</dbReference>
<evidence type="ECO:0000256" key="1">
    <source>
        <dbReference type="ARBA" id="ARBA00004141"/>
    </source>
</evidence>
<organism evidence="6 7">
    <name type="scientific">Aciduricibacillus chroicocephali</name>
    <dbReference type="NCBI Taxonomy" id="3054939"/>
    <lineage>
        <taxon>Bacteria</taxon>
        <taxon>Bacillati</taxon>
        <taxon>Bacillota</taxon>
        <taxon>Bacilli</taxon>
        <taxon>Bacillales</taxon>
        <taxon>Bacillaceae</taxon>
        <taxon>Aciduricibacillus</taxon>
    </lineage>
</organism>
<evidence type="ECO:0000256" key="2">
    <source>
        <dbReference type="ARBA" id="ARBA00022692"/>
    </source>
</evidence>
<evidence type="ECO:0000313" key="7">
    <source>
        <dbReference type="Proteomes" id="UP001180087"/>
    </source>
</evidence>
<feature type="transmembrane region" description="Helical" evidence="5">
    <location>
        <begin position="118"/>
        <end position="141"/>
    </location>
</feature>
<name>A0ABY9KVG1_9BACI</name>
<dbReference type="Pfam" id="PF02674">
    <property type="entry name" value="Colicin_V"/>
    <property type="match status" value="1"/>
</dbReference>
<gene>
    <name evidence="6" type="ORF">QR721_08780</name>
</gene>
<sequence length="173" mass="19110">MIVTLIIIFLLVSGWVNGVRRGFVLQVIHLAGFIGSLIIAWFLYDDLAPHLAKIIPAPGSGNSTWTAVENVLPFQTTFYNVISFIIVLIVARLIIGMIGRTIDGFAKLPILRSFNKLLGGVLGLAETYLIVFIAIALFFFIPGTEHYVRDSGLAMTILEKTPYLSDTLKQFLP</sequence>
<proteinExistence type="predicted"/>
<evidence type="ECO:0000313" key="6">
    <source>
        <dbReference type="EMBL" id="WLV23737.1"/>
    </source>
</evidence>
<dbReference type="Proteomes" id="UP001180087">
    <property type="component" value="Chromosome"/>
</dbReference>
<accession>A0ABY9KVG1</accession>
<feature type="transmembrane region" description="Helical" evidence="5">
    <location>
        <begin position="78"/>
        <end position="98"/>
    </location>
</feature>
<evidence type="ECO:0000256" key="5">
    <source>
        <dbReference type="SAM" id="Phobius"/>
    </source>
</evidence>
<dbReference type="RefSeq" id="WP_348026050.1">
    <property type="nucleotide sequence ID" value="NZ_CP129113.1"/>
</dbReference>
<dbReference type="EMBL" id="CP129113">
    <property type="protein sequence ID" value="WLV23737.1"/>
    <property type="molecule type" value="Genomic_DNA"/>
</dbReference>
<reference evidence="6" key="1">
    <citation type="submission" date="2023-06" db="EMBL/GenBank/DDBJ databases">
        <title>A Treasure from Seagulls: Isolation and Description of Aciduricobacillus qingdaonensis gen. nov., sp. nov., a Rare Obligately Uric Acid-utilizing Member in the Family Bacillaceae.</title>
        <authorList>
            <person name="Liu W."/>
            <person name="Wang B."/>
        </authorList>
    </citation>
    <scope>NUCLEOTIDE SEQUENCE</scope>
    <source>
        <strain evidence="6">44XB</strain>
    </source>
</reference>
<protein>
    <submittedName>
        <fullName evidence="6">CvpA family protein</fullName>
    </submittedName>
</protein>
<comment type="subcellular location">
    <subcellularLocation>
        <location evidence="1">Membrane</location>
        <topology evidence="1">Multi-pass membrane protein</topology>
    </subcellularLocation>
</comment>